<dbReference type="EMBL" id="PDCJ01000001">
    <property type="protein sequence ID" value="PEG32467.1"/>
    <property type="molecule type" value="Genomic_DNA"/>
</dbReference>
<comment type="caution">
    <text evidence="3">The sequence shown here is derived from an EMBL/GenBank/DDBJ whole genome shotgun (WGS) entry which is preliminary data.</text>
</comment>
<dbReference type="InterPro" id="IPR036465">
    <property type="entry name" value="vWFA_dom_sf"/>
</dbReference>
<dbReference type="Pfam" id="PF09967">
    <property type="entry name" value="DUF2201"/>
    <property type="match status" value="1"/>
</dbReference>
<dbReference type="InterPro" id="IPR025154">
    <property type="entry name" value="Put_metallopeptidase_dom"/>
</dbReference>
<evidence type="ECO:0008006" key="5">
    <source>
        <dbReference type="Google" id="ProtNLM"/>
    </source>
</evidence>
<dbReference type="PANTHER" id="PTHR38730:SF1">
    <property type="entry name" value="SLL7028 PROTEIN"/>
    <property type="match status" value="1"/>
</dbReference>
<proteinExistence type="predicted"/>
<dbReference type="Pfam" id="PF13203">
    <property type="entry name" value="DUF2201_N"/>
    <property type="match status" value="1"/>
</dbReference>
<evidence type="ECO:0000259" key="1">
    <source>
        <dbReference type="Pfam" id="PF09967"/>
    </source>
</evidence>
<name>A0A2A7MLR8_9CLOT</name>
<dbReference type="OrthoDB" id="9809307at2"/>
<dbReference type="Proteomes" id="UP000220840">
    <property type="component" value="Unassembled WGS sequence"/>
</dbReference>
<organism evidence="3 4">
    <name type="scientific">Clostridium neonatale</name>
    <dbReference type="NCBI Taxonomy" id="137838"/>
    <lineage>
        <taxon>Bacteria</taxon>
        <taxon>Bacillati</taxon>
        <taxon>Bacillota</taxon>
        <taxon>Clostridia</taxon>
        <taxon>Eubacteriales</taxon>
        <taxon>Clostridiaceae</taxon>
        <taxon>Clostridium</taxon>
    </lineage>
</organism>
<feature type="domain" description="VWA-like" evidence="1">
    <location>
        <begin position="291"/>
        <end position="417"/>
    </location>
</feature>
<dbReference type="PANTHER" id="PTHR38730">
    <property type="entry name" value="SLL7028 PROTEIN"/>
    <property type="match status" value="1"/>
</dbReference>
<dbReference type="SUPFAM" id="SSF53300">
    <property type="entry name" value="vWA-like"/>
    <property type="match status" value="1"/>
</dbReference>
<accession>A0A2A7MLR8</accession>
<keyword evidence="4" id="KW-1185">Reference proteome</keyword>
<sequence length="443" mass="52006">MNFDEKRELLLNECYKFEKIEDFKGDYERRFFDFIEDVILFLLQSEDSFFGQFLLKVKRNIRIDIGYPVGTIPKLDGFNMYFNPYLFLMIDKKEMAALLKHEIYHIINLHYQRAKTMKNVFCNEAITTALDISINQYIKNLPGFSKRLHSVNMEYNIELEENRSIEEYAEIIDKSIKSRLKEEKITSDKDKHEINMQESHELWDEINISEEDIKSLTEKTAISAYNDKMPDALKNIILSYNKAPEIPWQIVLKNMLPSVKYGYKRTITRRDRRQPERLDIRGRLPKNDTNVIVAIDISASMGDEDIEKILIEILAITNTTKNEVTIIECDNEIRAVYKLKNKNDIRKRSKDNGSTKFSPVFKYISDNNLRNVILIYFTDGVGEEELEVKPINKKTLWIISGDKELSLKNPYGDIKRINSDKIEVIEGNLGLQMVNEAIHDWAR</sequence>
<dbReference type="InterPro" id="IPR018698">
    <property type="entry name" value="VWA-like_dom"/>
</dbReference>
<evidence type="ECO:0000259" key="2">
    <source>
        <dbReference type="Pfam" id="PF13203"/>
    </source>
</evidence>
<dbReference type="AlphaFoldDB" id="A0A2A7MLR8"/>
<dbReference type="STRING" id="137838.GCA_001458595_03985"/>
<gene>
    <name evidence="3" type="ORF">CQ394_12475</name>
</gene>
<dbReference type="RefSeq" id="WP_058296610.1">
    <property type="nucleotide sequence ID" value="NZ_CAMRXB010000063.1"/>
</dbReference>
<evidence type="ECO:0000313" key="4">
    <source>
        <dbReference type="Proteomes" id="UP000220840"/>
    </source>
</evidence>
<reference evidence="3 4" key="1">
    <citation type="submission" date="2017-10" db="EMBL/GenBank/DDBJ databases">
        <title>Effective Description of Clostridium neonatale sp. nov. linked to necrotizing enterocolitis in neonates and a clarification of species assignable to the genus Clostridium (Prazmowski 1880) emend. Lawson and Rainey 2016.</title>
        <authorList>
            <person name="Bernard K."/>
            <person name="Burdz T."/>
            <person name="Wiebe D."/>
            <person name="Balcewich B."/>
            <person name="Alfa M."/>
            <person name="Bernier A.-M."/>
        </authorList>
    </citation>
    <scope>NUCLEOTIDE SEQUENCE [LARGE SCALE GENOMIC DNA]</scope>
    <source>
        <strain evidence="3 4">LCDC99A005</strain>
    </source>
</reference>
<feature type="domain" description="Putative metallopeptidase" evidence="2">
    <location>
        <begin position="44"/>
        <end position="259"/>
    </location>
</feature>
<protein>
    <recommendedName>
        <fullName evidence="5">Peptidase</fullName>
    </recommendedName>
</protein>
<evidence type="ECO:0000313" key="3">
    <source>
        <dbReference type="EMBL" id="PEG32467.1"/>
    </source>
</evidence>